<evidence type="ECO:0000313" key="2">
    <source>
        <dbReference type="Proteomes" id="UP001286313"/>
    </source>
</evidence>
<keyword evidence="2" id="KW-1185">Reference proteome</keyword>
<proteinExistence type="predicted"/>
<organism evidence="1 2">
    <name type="scientific">Petrolisthes cinctipes</name>
    <name type="common">Flat porcelain crab</name>
    <dbReference type="NCBI Taxonomy" id="88211"/>
    <lineage>
        <taxon>Eukaryota</taxon>
        <taxon>Metazoa</taxon>
        <taxon>Ecdysozoa</taxon>
        <taxon>Arthropoda</taxon>
        <taxon>Crustacea</taxon>
        <taxon>Multicrustacea</taxon>
        <taxon>Malacostraca</taxon>
        <taxon>Eumalacostraca</taxon>
        <taxon>Eucarida</taxon>
        <taxon>Decapoda</taxon>
        <taxon>Pleocyemata</taxon>
        <taxon>Anomura</taxon>
        <taxon>Galatheoidea</taxon>
        <taxon>Porcellanidae</taxon>
        <taxon>Petrolisthes</taxon>
    </lineage>
</organism>
<name>A0AAE1ELN3_PETCI</name>
<dbReference type="AlphaFoldDB" id="A0AAE1ELN3"/>
<evidence type="ECO:0000313" key="1">
    <source>
        <dbReference type="EMBL" id="KAK3856529.1"/>
    </source>
</evidence>
<protein>
    <submittedName>
        <fullName evidence="1">Uncharacterized protein</fullName>
    </submittedName>
</protein>
<reference evidence="1" key="1">
    <citation type="submission" date="2023-10" db="EMBL/GenBank/DDBJ databases">
        <title>Genome assemblies of two species of porcelain crab, Petrolisthes cinctipes and Petrolisthes manimaculis (Anomura: Porcellanidae).</title>
        <authorList>
            <person name="Angst P."/>
        </authorList>
    </citation>
    <scope>NUCLEOTIDE SEQUENCE</scope>
    <source>
        <strain evidence="1">PB745_01</strain>
        <tissue evidence="1">Gill</tissue>
    </source>
</reference>
<gene>
    <name evidence="1" type="ORF">Pcinc_037156</name>
</gene>
<comment type="caution">
    <text evidence="1">The sequence shown here is derived from an EMBL/GenBank/DDBJ whole genome shotgun (WGS) entry which is preliminary data.</text>
</comment>
<accession>A0AAE1ELN3</accession>
<dbReference type="Proteomes" id="UP001286313">
    <property type="component" value="Unassembled WGS sequence"/>
</dbReference>
<sequence length="83" mass="8777">MTARPRTAEGEFRVSSPSEEFLLGLISFHLLAFLSPFNRRSPHRPLLPAVDGEGGEVASRGAVSGNGTAPPSLVTLVNVIAHL</sequence>
<dbReference type="EMBL" id="JAWQEG010005857">
    <property type="protein sequence ID" value="KAK3856529.1"/>
    <property type="molecule type" value="Genomic_DNA"/>
</dbReference>